<organism evidence="2 3">
    <name type="scientific">Rhodovulum iodosum</name>
    <dbReference type="NCBI Taxonomy" id="68291"/>
    <lineage>
        <taxon>Bacteria</taxon>
        <taxon>Pseudomonadati</taxon>
        <taxon>Pseudomonadota</taxon>
        <taxon>Alphaproteobacteria</taxon>
        <taxon>Rhodobacterales</taxon>
        <taxon>Paracoccaceae</taxon>
        <taxon>Rhodovulum</taxon>
    </lineage>
</organism>
<dbReference type="RefSeq" id="WP_125403218.1">
    <property type="nucleotide sequence ID" value="NZ_JBEHHI010000005.1"/>
</dbReference>
<comment type="caution">
    <text evidence="2">The sequence shown here is derived from an EMBL/GenBank/DDBJ whole genome shotgun (WGS) entry which is preliminary data.</text>
</comment>
<name>A0ABV3XYI8_9RHOB</name>
<dbReference type="Pfam" id="PF00534">
    <property type="entry name" value="Glycos_transf_1"/>
    <property type="match status" value="1"/>
</dbReference>
<keyword evidence="3" id="KW-1185">Reference proteome</keyword>
<evidence type="ECO:0000313" key="3">
    <source>
        <dbReference type="Proteomes" id="UP001560019"/>
    </source>
</evidence>
<dbReference type="InterPro" id="IPR001296">
    <property type="entry name" value="Glyco_trans_1"/>
</dbReference>
<dbReference type="CDD" id="cd03801">
    <property type="entry name" value="GT4_PimA-like"/>
    <property type="match status" value="1"/>
</dbReference>
<proteinExistence type="predicted"/>
<gene>
    <name evidence="2" type="ORF">Ga0609869_003607</name>
</gene>
<dbReference type="Gene3D" id="3.40.50.2000">
    <property type="entry name" value="Glycogen Phosphorylase B"/>
    <property type="match status" value="1"/>
</dbReference>
<feature type="domain" description="Glycosyl transferase family 1" evidence="1">
    <location>
        <begin position="195"/>
        <end position="357"/>
    </location>
</feature>
<accession>A0ABV3XYI8</accession>
<protein>
    <submittedName>
        <fullName evidence="2">Glycosyltransferase involved in cell wall biosynthesis</fullName>
    </submittedName>
</protein>
<reference evidence="2 3" key="1">
    <citation type="submission" date="2024-06" db="EMBL/GenBank/DDBJ databases">
        <title>Genome of Rhodovulum iodosum, a marine photoferrotroph.</title>
        <authorList>
            <person name="Bianchini G."/>
            <person name="Nikeleit V."/>
            <person name="Kappler A."/>
            <person name="Bryce C."/>
            <person name="Sanchez-Baracaldo P."/>
        </authorList>
    </citation>
    <scope>NUCLEOTIDE SEQUENCE [LARGE SCALE GENOMIC DNA]</scope>
    <source>
        <strain evidence="2 3">UT/N1</strain>
    </source>
</reference>
<dbReference type="EMBL" id="JBEHHI010000005">
    <property type="protein sequence ID" value="MEX5730254.1"/>
    <property type="molecule type" value="Genomic_DNA"/>
</dbReference>
<dbReference type="Proteomes" id="UP001560019">
    <property type="component" value="Unassembled WGS sequence"/>
</dbReference>
<dbReference type="PANTHER" id="PTHR12526">
    <property type="entry name" value="GLYCOSYLTRANSFERASE"/>
    <property type="match status" value="1"/>
</dbReference>
<sequence>MTDQSPAVAPAIRGRRLLIFQNGDYGAAFRRLRDGGEETYRDQRRSVEFVARLSHEMPVVVVAMCDRPHREELAPGLTSIGIPPGAGHDPAKILPLLDEIAPEVLICRSPNRFVLGWARRRGLPVLPVFADIFANDGLRQAWRNLRLRAQLGGAGTVCVANHSLNASRSVGRALLYPAGRIVPWDWSRLPTEPDPKSAPDGPWRAFFAGAISDAKGVGDCLEAVALLKARGLWLGFDLAGGRDLAPWQARAARLGIDDRVRFLGMLPHAEVRARMRAADLVVVPSRHDYAEGLPNTIYEALASRSPLVISDHPAFAGRLRDGADCLVFRAASPDALADRVAHLMQSPDLYRALSEQSAAAHERLYIGLEWLDLVSTFLRDPGNETGWVARNALARLTGRGR</sequence>
<evidence type="ECO:0000259" key="1">
    <source>
        <dbReference type="Pfam" id="PF00534"/>
    </source>
</evidence>
<evidence type="ECO:0000313" key="2">
    <source>
        <dbReference type="EMBL" id="MEX5730254.1"/>
    </source>
</evidence>
<dbReference type="SUPFAM" id="SSF53756">
    <property type="entry name" value="UDP-Glycosyltransferase/glycogen phosphorylase"/>
    <property type="match status" value="1"/>
</dbReference>